<proteinExistence type="predicted"/>
<dbReference type="GeneID" id="98672703"/>
<keyword evidence="1" id="KW-0732">Signal</keyword>
<accession>A0A4Y1WYE4</accession>
<dbReference type="EMBL" id="AP019736">
    <property type="protein sequence ID" value="BBL06093.1"/>
    <property type="molecule type" value="Genomic_DNA"/>
</dbReference>
<dbReference type="AlphaFoldDB" id="A0A4Y1WYE4"/>
<dbReference type="Proteomes" id="UP000319374">
    <property type="component" value="Chromosome"/>
</dbReference>
<evidence type="ECO:0000313" key="2">
    <source>
        <dbReference type="EMBL" id="BBL06093.1"/>
    </source>
</evidence>
<dbReference type="PROSITE" id="PS51257">
    <property type="entry name" value="PROKAR_LIPOPROTEIN"/>
    <property type="match status" value="1"/>
</dbReference>
<sequence length="199" mass="22957">MKKFLLCYAVLTTALLACACRSCRHARGESRRLADNQTALASEVERYRTRLGEEAASVQALRLRCAEFEELRAADAARIRQLGIRLRRVEAAAKSSTQTAVVLRAPLRDTLVPRRAAVPAWDTLRRFRWRDPWVTVEGSIGRDSAECRIRSVDTLRQVVHRVPRRFLFIRWGTKALRQQIVSSNPHTRIVYTEYVRIER</sequence>
<gene>
    <name evidence="2" type="ORF">A5CPEGH6_07310</name>
</gene>
<protein>
    <submittedName>
        <fullName evidence="2">Uncharacterized protein</fullName>
    </submittedName>
</protein>
<keyword evidence="3" id="KW-1185">Reference proteome</keyword>
<dbReference type="Pfam" id="PF20186">
    <property type="entry name" value="DUF6549"/>
    <property type="match status" value="1"/>
</dbReference>
<organism evidence="2 3">
    <name type="scientific">Alistipes dispar</name>
    <dbReference type="NCBI Taxonomy" id="2585119"/>
    <lineage>
        <taxon>Bacteria</taxon>
        <taxon>Pseudomonadati</taxon>
        <taxon>Bacteroidota</taxon>
        <taxon>Bacteroidia</taxon>
        <taxon>Bacteroidales</taxon>
        <taxon>Rikenellaceae</taxon>
        <taxon>Alistipes</taxon>
    </lineage>
</organism>
<dbReference type="OrthoDB" id="1073168at2"/>
<dbReference type="RefSeq" id="WP_141427941.1">
    <property type="nucleotide sequence ID" value="NZ_AP019736.1"/>
</dbReference>
<feature type="signal peptide" evidence="1">
    <location>
        <begin position="1"/>
        <end position="19"/>
    </location>
</feature>
<reference evidence="3" key="1">
    <citation type="submission" date="2019-06" db="EMBL/GenBank/DDBJ databases">
        <title>Alistipes onderdonkii subsp. vulgaris subsp. nov., Alistipes dispar sp. nov. and Alistipes communis sp. nov., isolated from human faeces, and creation of Alistipes onderdonkii subsp. onderdonkii subsp. nov.</title>
        <authorList>
            <person name="Sakamoto M."/>
            <person name="Ikeyama N."/>
            <person name="Ogata Y."/>
            <person name="Suda W."/>
            <person name="Iino T."/>
            <person name="Hattori M."/>
            <person name="Ohkuma M."/>
        </authorList>
    </citation>
    <scope>NUCLEOTIDE SEQUENCE [LARGE SCALE GENOMIC DNA]</scope>
    <source>
        <strain evidence="3">5CPEGH6</strain>
    </source>
</reference>
<feature type="chain" id="PRO_5021271941" evidence="1">
    <location>
        <begin position="20"/>
        <end position="199"/>
    </location>
</feature>
<evidence type="ECO:0000313" key="3">
    <source>
        <dbReference type="Proteomes" id="UP000319374"/>
    </source>
</evidence>
<evidence type="ECO:0000256" key="1">
    <source>
        <dbReference type="SAM" id="SignalP"/>
    </source>
</evidence>
<dbReference type="InterPro" id="IPR046679">
    <property type="entry name" value="DUF6549"/>
</dbReference>
<name>A0A4Y1WYE4_9BACT</name>
<dbReference type="KEGG" id="ada:A5CPEGH6_07310"/>